<dbReference type="GO" id="GO:0016757">
    <property type="term" value="F:glycosyltransferase activity"/>
    <property type="evidence" value="ECO:0007669"/>
    <property type="project" value="InterPro"/>
</dbReference>
<dbReference type="CDD" id="cd03801">
    <property type="entry name" value="GT4_PimA-like"/>
    <property type="match status" value="1"/>
</dbReference>
<dbReference type="GO" id="GO:1901135">
    <property type="term" value="P:carbohydrate derivative metabolic process"/>
    <property type="evidence" value="ECO:0007669"/>
    <property type="project" value="UniProtKB-ARBA"/>
</dbReference>
<dbReference type="Gene3D" id="3.40.50.2000">
    <property type="entry name" value="Glycogen Phosphorylase B"/>
    <property type="match status" value="2"/>
</dbReference>
<evidence type="ECO:0000313" key="3">
    <source>
        <dbReference type="EMBL" id="OPX56588.1"/>
    </source>
</evidence>
<dbReference type="InterPro" id="IPR001296">
    <property type="entry name" value="Glyco_trans_1"/>
</dbReference>
<dbReference type="STRING" id="64969.SAMN02745127_01766"/>
<dbReference type="OrthoDB" id="9792269at2"/>
<keyword evidence="4" id="KW-1185">Reference proteome</keyword>
<sequence>MTLRLLIVTRENEQDRAYGLGKTLQPIADALSRRGHQVEYFCKMDCQDAHIKWHERFSHLLSYFNATLAPAIAERLVQGIAAVRKALSEKSTHVWVHDPWLVWGVKLGLKRFGYWREQPFKLIVSEHGLGSFAWAVTQDGLPMSDRLYRALLKQECKILLSVDAVFTPSDTARKALVRDLCLSQTPAHFHVMGYGKPEINLPNKSEACAHFGLAAAHAPIILGIGRLTPVKRFDLLIDAAAILQQQYQLPVQILIAGGGDPAPLLQQAEKHTLQLKPIIQFESNIAWPLAAADLYVSTCAYESYGQANREAVAAGVATLAPSSGGSAEVLGIGACLQPLSANNIAAAIADILQNPGQQQYWQTKALEESKHWPTWNQLSEDYERLLLSL</sequence>
<feature type="domain" description="Glycosyl transferase family 1" evidence="1">
    <location>
        <begin position="218"/>
        <end position="365"/>
    </location>
</feature>
<name>A0A1T4Q7E6_9GAMM</name>
<dbReference type="Proteomes" id="UP000191418">
    <property type="component" value="Unassembled WGS sequence"/>
</dbReference>
<evidence type="ECO:0000259" key="2">
    <source>
        <dbReference type="Pfam" id="PF13439"/>
    </source>
</evidence>
<dbReference type="SUPFAM" id="SSF53756">
    <property type="entry name" value="UDP-Glycosyltransferase/glycogen phosphorylase"/>
    <property type="match status" value="1"/>
</dbReference>
<proteinExistence type="predicted"/>
<dbReference type="EMBL" id="MTSM01000003">
    <property type="protein sequence ID" value="OPX56588.1"/>
    <property type="molecule type" value="Genomic_DNA"/>
</dbReference>
<dbReference type="PANTHER" id="PTHR12526">
    <property type="entry name" value="GLYCOSYLTRANSFERASE"/>
    <property type="match status" value="1"/>
</dbReference>
<evidence type="ECO:0008006" key="5">
    <source>
        <dbReference type="Google" id="ProtNLM"/>
    </source>
</evidence>
<gene>
    <name evidence="3" type="ORF">BTE48_03980</name>
</gene>
<dbReference type="Pfam" id="PF00534">
    <property type="entry name" value="Glycos_transf_1"/>
    <property type="match status" value="1"/>
</dbReference>
<dbReference type="AlphaFoldDB" id="A0A1T4Q7E6"/>
<evidence type="ECO:0000313" key="4">
    <source>
        <dbReference type="Proteomes" id="UP000191418"/>
    </source>
</evidence>
<organism evidence="3 4">
    <name type="scientific">Oceanospirillum multiglobuliferum</name>
    <dbReference type="NCBI Taxonomy" id="64969"/>
    <lineage>
        <taxon>Bacteria</taxon>
        <taxon>Pseudomonadati</taxon>
        <taxon>Pseudomonadota</taxon>
        <taxon>Gammaproteobacteria</taxon>
        <taxon>Oceanospirillales</taxon>
        <taxon>Oceanospirillaceae</taxon>
        <taxon>Oceanospirillum</taxon>
    </lineage>
</organism>
<feature type="domain" description="Glycosyltransferase subfamily 4-like N-terminal" evidence="2">
    <location>
        <begin position="19"/>
        <end position="180"/>
    </location>
</feature>
<evidence type="ECO:0000259" key="1">
    <source>
        <dbReference type="Pfam" id="PF00534"/>
    </source>
</evidence>
<dbReference type="InterPro" id="IPR028098">
    <property type="entry name" value="Glyco_trans_4-like_N"/>
</dbReference>
<dbReference type="PANTHER" id="PTHR12526:SF638">
    <property type="entry name" value="SPORE COAT PROTEIN SA"/>
    <property type="match status" value="1"/>
</dbReference>
<protein>
    <recommendedName>
        <fullName evidence="5">Glycosyltransferase subfamily 4-like N-terminal domain-containing protein</fullName>
    </recommendedName>
</protein>
<dbReference type="Pfam" id="PF13439">
    <property type="entry name" value="Glyco_transf_4"/>
    <property type="match status" value="1"/>
</dbReference>
<accession>A0A1T4Q7E6</accession>
<reference evidence="3 4" key="1">
    <citation type="submission" date="2017-01" db="EMBL/GenBank/DDBJ databases">
        <title>Genome Sequencing of a Marine Spirillum, Oceanospirillum multiglobuliferum ATCC 33336, from Japan.</title>
        <authorList>
            <person name="Carney J.G."/>
            <person name="Trachtenberg A.M."/>
            <person name="Rheaume B.A."/>
            <person name="Linnane J.D."/>
            <person name="Pitts N.L."/>
            <person name="Mykles D.L."/>
            <person name="Maclea K.S."/>
        </authorList>
    </citation>
    <scope>NUCLEOTIDE SEQUENCE [LARGE SCALE GENOMIC DNA]</scope>
    <source>
        <strain evidence="3 4">ATCC 33336</strain>
    </source>
</reference>
<comment type="caution">
    <text evidence="3">The sequence shown here is derived from an EMBL/GenBank/DDBJ whole genome shotgun (WGS) entry which is preliminary data.</text>
</comment>
<dbReference type="RefSeq" id="WP_159445629.1">
    <property type="nucleotide sequence ID" value="NZ_FUXG01000011.1"/>
</dbReference>